<comment type="caution">
    <text evidence="4">The sequence shown here is derived from an EMBL/GenBank/DDBJ whole genome shotgun (WGS) entry which is preliminary data.</text>
</comment>
<evidence type="ECO:0000256" key="2">
    <source>
        <dbReference type="SAM" id="Phobius"/>
    </source>
</evidence>
<gene>
    <name evidence="4" type="ORF">ACFPFU_05530</name>
</gene>
<dbReference type="InterPro" id="IPR018704">
    <property type="entry name" value="SecYEG/CpoB_TPR"/>
</dbReference>
<dbReference type="PROSITE" id="PS50005">
    <property type="entry name" value="TPR"/>
    <property type="match status" value="1"/>
</dbReference>
<keyword evidence="1" id="KW-0802">TPR repeat</keyword>
<keyword evidence="2" id="KW-0472">Membrane</keyword>
<dbReference type="SMART" id="SM00028">
    <property type="entry name" value="TPR"/>
    <property type="match status" value="3"/>
</dbReference>
<dbReference type="EMBL" id="JBHSJJ010000003">
    <property type="protein sequence ID" value="MFC4871138.1"/>
    <property type="molecule type" value="Genomic_DNA"/>
</dbReference>
<keyword evidence="2" id="KW-1133">Transmembrane helix</keyword>
<dbReference type="Pfam" id="PF13174">
    <property type="entry name" value="TPR_6"/>
    <property type="match status" value="1"/>
</dbReference>
<reference evidence="5" key="1">
    <citation type="journal article" date="2019" name="Int. J. Syst. Evol. Microbiol.">
        <title>The Global Catalogue of Microorganisms (GCM) 10K type strain sequencing project: providing services to taxonomists for standard genome sequencing and annotation.</title>
        <authorList>
            <consortium name="The Broad Institute Genomics Platform"/>
            <consortium name="The Broad Institute Genome Sequencing Center for Infectious Disease"/>
            <person name="Wu L."/>
            <person name="Ma J."/>
        </authorList>
    </citation>
    <scope>NUCLEOTIDE SEQUENCE [LARGE SCALE GENOMIC DNA]</scope>
    <source>
        <strain evidence="5">CGMCC 4.7466</strain>
    </source>
</reference>
<evidence type="ECO:0000313" key="4">
    <source>
        <dbReference type="EMBL" id="MFC4871138.1"/>
    </source>
</evidence>
<protein>
    <submittedName>
        <fullName evidence="4">Tol-pal system YbgF family protein</fullName>
    </submittedName>
</protein>
<dbReference type="InterPro" id="IPR011990">
    <property type="entry name" value="TPR-like_helical_dom_sf"/>
</dbReference>
<dbReference type="Gene3D" id="1.25.40.10">
    <property type="entry name" value="Tetratricopeptide repeat domain"/>
    <property type="match status" value="2"/>
</dbReference>
<evidence type="ECO:0000313" key="5">
    <source>
        <dbReference type="Proteomes" id="UP001595818"/>
    </source>
</evidence>
<feature type="repeat" description="TPR" evidence="1">
    <location>
        <begin position="150"/>
        <end position="183"/>
    </location>
</feature>
<dbReference type="RefSeq" id="WP_377063204.1">
    <property type="nucleotide sequence ID" value="NZ_JBHSJJ010000003.1"/>
</dbReference>
<dbReference type="Pfam" id="PF13181">
    <property type="entry name" value="TPR_8"/>
    <property type="match status" value="1"/>
</dbReference>
<dbReference type="SUPFAM" id="SSF48452">
    <property type="entry name" value="TPR-like"/>
    <property type="match status" value="1"/>
</dbReference>
<dbReference type="Pfam" id="PF09976">
    <property type="entry name" value="TPR_21"/>
    <property type="match status" value="1"/>
</dbReference>
<dbReference type="InterPro" id="IPR019734">
    <property type="entry name" value="TPR_rpt"/>
</dbReference>
<keyword evidence="2" id="KW-0812">Transmembrane</keyword>
<dbReference type="Proteomes" id="UP001595818">
    <property type="component" value="Unassembled WGS sequence"/>
</dbReference>
<evidence type="ECO:0000259" key="3">
    <source>
        <dbReference type="Pfam" id="PF09976"/>
    </source>
</evidence>
<sequence>MAKQKTRKGKAVQDTSSELLESPEAIADRLGRGEAFLKQNTRVVAGAIVLLILIIAGILFFQIHKANQNKKAQEEMFQAVYYFEQDSVELALSGDGVHPGFLSIIDNYSGTDASNLAHFYVGSIYLSQGEFQSAADHLRKFSSSDYFMQAHAYSLAGDAYLELGNTNEAINFYRRAAEYKPNKYFTPKYLNKLAIAYEEAGDLRRAIETYEKIENQYVDSYEFTTARKHKARLEGLASN</sequence>
<feature type="domain" description="Ancillary SecYEG translocon subunit/Cell division coordinator CpoB TPR" evidence="3">
    <location>
        <begin position="35"/>
        <end position="143"/>
    </location>
</feature>
<organism evidence="4 5">
    <name type="scientific">Negadavirga shengliensis</name>
    <dbReference type="NCBI Taxonomy" id="1389218"/>
    <lineage>
        <taxon>Bacteria</taxon>
        <taxon>Pseudomonadati</taxon>
        <taxon>Bacteroidota</taxon>
        <taxon>Cytophagia</taxon>
        <taxon>Cytophagales</taxon>
        <taxon>Cyclobacteriaceae</taxon>
        <taxon>Negadavirga</taxon>
    </lineage>
</organism>
<accession>A0ABV9SXP4</accession>
<feature type="transmembrane region" description="Helical" evidence="2">
    <location>
        <begin position="43"/>
        <end position="63"/>
    </location>
</feature>
<evidence type="ECO:0000256" key="1">
    <source>
        <dbReference type="PROSITE-ProRule" id="PRU00339"/>
    </source>
</evidence>
<dbReference type="PROSITE" id="PS50293">
    <property type="entry name" value="TPR_REGION"/>
    <property type="match status" value="1"/>
</dbReference>
<keyword evidence="5" id="KW-1185">Reference proteome</keyword>
<name>A0ABV9SXP4_9BACT</name>
<proteinExistence type="predicted"/>